<keyword evidence="11" id="KW-1185">Reference proteome</keyword>
<comment type="similarity">
    <text evidence="2">Belongs to the major facilitator superfamily. Bcr/CmlA family.</text>
</comment>
<feature type="transmembrane region" description="Helical" evidence="8">
    <location>
        <begin position="265"/>
        <end position="286"/>
    </location>
</feature>
<evidence type="ECO:0000256" key="4">
    <source>
        <dbReference type="ARBA" id="ARBA00022475"/>
    </source>
</evidence>
<dbReference type="PANTHER" id="PTHR23502">
    <property type="entry name" value="MAJOR FACILITATOR SUPERFAMILY"/>
    <property type="match status" value="1"/>
</dbReference>
<evidence type="ECO:0000256" key="7">
    <source>
        <dbReference type="ARBA" id="ARBA00023136"/>
    </source>
</evidence>
<feature type="transmembrane region" description="Helical" evidence="8">
    <location>
        <begin position="151"/>
        <end position="173"/>
    </location>
</feature>
<organism evidence="10 11">
    <name type="scientific">Demequina zhanjiangensis</name>
    <dbReference type="NCBI Taxonomy" id="3051659"/>
    <lineage>
        <taxon>Bacteria</taxon>
        <taxon>Bacillati</taxon>
        <taxon>Actinomycetota</taxon>
        <taxon>Actinomycetes</taxon>
        <taxon>Micrococcales</taxon>
        <taxon>Demequinaceae</taxon>
        <taxon>Demequina</taxon>
    </lineage>
</organism>
<gene>
    <name evidence="10" type="ORF">QQX04_05380</name>
</gene>
<dbReference type="PROSITE" id="PS50850">
    <property type="entry name" value="MFS"/>
    <property type="match status" value="1"/>
</dbReference>
<feature type="transmembrane region" description="Helical" evidence="8">
    <location>
        <begin position="62"/>
        <end position="85"/>
    </location>
</feature>
<dbReference type="Proteomes" id="UP001172738">
    <property type="component" value="Unassembled WGS sequence"/>
</dbReference>
<dbReference type="EMBL" id="JAUHPV010000003">
    <property type="protein sequence ID" value="MDN4472421.1"/>
    <property type="molecule type" value="Genomic_DNA"/>
</dbReference>
<feature type="transmembrane region" description="Helical" evidence="8">
    <location>
        <begin position="232"/>
        <end position="253"/>
    </location>
</feature>
<evidence type="ECO:0000259" key="9">
    <source>
        <dbReference type="PROSITE" id="PS50850"/>
    </source>
</evidence>
<reference evidence="10" key="1">
    <citation type="submission" date="2023-06" db="EMBL/GenBank/DDBJ databases">
        <title>SYSU T00b26.</title>
        <authorList>
            <person name="Gao L."/>
            <person name="Fang B.-Z."/>
            <person name="Li W.-J."/>
        </authorList>
    </citation>
    <scope>NUCLEOTIDE SEQUENCE</scope>
    <source>
        <strain evidence="10">SYSU T00b26</strain>
    </source>
</reference>
<feature type="domain" description="Major facilitator superfamily (MFS) profile" evidence="9">
    <location>
        <begin position="27"/>
        <end position="405"/>
    </location>
</feature>
<evidence type="ECO:0000256" key="2">
    <source>
        <dbReference type="ARBA" id="ARBA00006236"/>
    </source>
</evidence>
<dbReference type="CDD" id="cd17320">
    <property type="entry name" value="MFS_MdfA_MDR_like"/>
    <property type="match status" value="1"/>
</dbReference>
<name>A0ABT8FZV4_9MICO</name>
<feature type="transmembrane region" description="Helical" evidence="8">
    <location>
        <begin position="179"/>
        <end position="201"/>
    </location>
</feature>
<proteinExistence type="inferred from homology"/>
<feature type="transmembrane region" description="Helical" evidence="8">
    <location>
        <begin position="92"/>
        <end position="112"/>
    </location>
</feature>
<accession>A0ABT8FZV4</accession>
<keyword evidence="7 8" id="KW-0472">Membrane</keyword>
<comment type="caution">
    <text evidence="10">The sequence shown here is derived from an EMBL/GenBank/DDBJ whole genome shotgun (WGS) entry which is preliminary data.</text>
</comment>
<keyword evidence="6 8" id="KW-1133">Transmembrane helix</keyword>
<evidence type="ECO:0000313" key="10">
    <source>
        <dbReference type="EMBL" id="MDN4472421.1"/>
    </source>
</evidence>
<evidence type="ECO:0000256" key="5">
    <source>
        <dbReference type="ARBA" id="ARBA00022692"/>
    </source>
</evidence>
<keyword evidence="4" id="KW-1003">Cell membrane</keyword>
<dbReference type="InterPro" id="IPR004812">
    <property type="entry name" value="Efflux_drug-R_Bcr/CmlA"/>
</dbReference>
<dbReference type="SUPFAM" id="SSF103473">
    <property type="entry name" value="MFS general substrate transporter"/>
    <property type="match status" value="1"/>
</dbReference>
<feature type="transmembrane region" description="Helical" evidence="8">
    <location>
        <begin position="361"/>
        <end position="384"/>
    </location>
</feature>
<dbReference type="Pfam" id="PF07690">
    <property type="entry name" value="MFS_1"/>
    <property type="match status" value="1"/>
</dbReference>
<dbReference type="InterPro" id="IPR036259">
    <property type="entry name" value="MFS_trans_sf"/>
</dbReference>
<feature type="transmembrane region" description="Helical" evidence="8">
    <location>
        <begin position="118"/>
        <end position="139"/>
    </location>
</feature>
<feature type="transmembrane region" description="Helical" evidence="8">
    <location>
        <begin position="21"/>
        <end position="42"/>
    </location>
</feature>
<dbReference type="NCBIfam" id="TIGR00710">
    <property type="entry name" value="efflux_Bcr_CflA"/>
    <property type="match status" value="1"/>
</dbReference>
<dbReference type="InterPro" id="IPR011701">
    <property type="entry name" value="MFS"/>
</dbReference>
<dbReference type="InterPro" id="IPR020846">
    <property type="entry name" value="MFS_dom"/>
</dbReference>
<dbReference type="Gene3D" id="1.20.1720.10">
    <property type="entry name" value="Multidrug resistance protein D"/>
    <property type="match status" value="1"/>
</dbReference>
<feature type="transmembrane region" description="Helical" evidence="8">
    <location>
        <begin position="326"/>
        <end position="349"/>
    </location>
</feature>
<evidence type="ECO:0000256" key="3">
    <source>
        <dbReference type="ARBA" id="ARBA00022448"/>
    </source>
</evidence>
<comment type="subcellular location">
    <subcellularLocation>
        <location evidence="1">Cell membrane</location>
        <topology evidence="1">Multi-pass membrane protein</topology>
    </subcellularLocation>
</comment>
<dbReference type="RefSeq" id="WP_301126982.1">
    <property type="nucleotide sequence ID" value="NZ_JAUHPV010000003.1"/>
</dbReference>
<dbReference type="PANTHER" id="PTHR23502:SF132">
    <property type="entry name" value="POLYAMINE TRANSPORTER 2-RELATED"/>
    <property type="match status" value="1"/>
</dbReference>
<sequence length="416" mass="41768">MSTTTEHSTQPDAPTSQHRNATITAGLLGALALLSALTPLSMDLYLPAFPSMAVDLTTTSTAIQLSLTAFMVGAGVGQVAFGILSDRHGRRIPLIVGTALFLVTSIAAAVAPSVGALIALRLLQGFGGAAGMVIGRAIIADRATGAAAARAQTLLMLVGGAAPVVAPLLGSFLTEALGWRGLLGTLAIIGAAAIVAVLTIVPETRPTRTDAPRPRLSTEVGQSLASLRNRRYVGYTLAFAFAFAVMMAYISASPFLYQEMIGLSTIGYGLAFGLNALFIMVASAISARLAHSVAPVRLATIGLSISLAATAVLGALVLAGTPAWSLALPLPIAIGALGLVFGTTTAMALDSARNAPGMASAALGLGQFILAGAVAPLVSVGGALSAGPMAVVMIVSALVALGSLHWAGRGAVTLDK</sequence>
<protein>
    <submittedName>
        <fullName evidence="10">Multidrug effflux MFS transporter</fullName>
    </submittedName>
</protein>
<evidence type="ECO:0000313" key="11">
    <source>
        <dbReference type="Proteomes" id="UP001172738"/>
    </source>
</evidence>
<feature type="transmembrane region" description="Helical" evidence="8">
    <location>
        <begin position="298"/>
        <end position="320"/>
    </location>
</feature>
<keyword evidence="5 8" id="KW-0812">Transmembrane</keyword>
<feature type="transmembrane region" description="Helical" evidence="8">
    <location>
        <begin position="390"/>
        <end position="408"/>
    </location>
</feature>
<keyword evidence="3" id="KW-0813">Transport</keyword>
<evidence type="ECO:0000256" key="1">
    <source>
        <dbReference type="ARBA" id="ARBA00004651"/>
    </source>
</evidence>
<evidence type="ECO:0000256" key="8">
    <source>
        <dbReference type="SAM" id="Phobius"/>
    </source>
</evidence>
<evidence type="ECO:0000256" key="6">
    <source>
        <dbReference type="ARBA" id="ARBA00022989"/>
    </source>
</evidence>